<gene>
    <name evidence="1" type="ORF">CIT292_11004</name>
</gene>
<accession>D4BKC7</accession>
<organism evidence="1 2">
    <name type="scientific">Citrobacter youngae ATCC 29220</name>
    <dbReference type="NCBI Taxonomy" id="500640"/>
    <lineage>
        <taxon>Bacteria</taxon>
        <taxon>Pseudomonadati</taxon>
        <taxon>Pseudomonadota</taxon>
        <taxon>Gammaproteobacteria</taxon>
        <taxon>Enterobacterales</taxon>
        <taxon>Enterobacteriaceae</taxon>
        <taxon>Citrobacter</taxon>
        <taxon>Citrobacter freundii complex</taxon>
    </lineage>
</organism>
<protein>
    <submittedName>
        <fullName evidence="1">Uncharacterized protein</fullName>
    </submittedName>
</protein>
<dbReference type="EMBL" id="ABWL02000030">
    <property type="protein sequence ID" value="EFE05624.1"/>
    <property type="molecule type" value="Genomic_DNA"/>
</dbReference>
<dbReference type="HOGENOM" id="CLU_3307032_0_0_6"/>
<reference evidence="1 2" key="1">
    <citation type="submission" date="2010-02" db="EMBL/GenBank/DDBJ databases">
        <authorList>
            <person name="Weinstock G."/>
            <person name="Sodergren E."/>
            <person name="Clifton S."/>
            <person name="Fulton L."/>
            <person name="Fulton B."/>
            <person name="Courtney L."/>
            <person name="Fronick C."/>
            <person name="Harrison M."/>
            <person name="Strong C."/>
            <person name="Farmer C."/>
            <person name="Delahaunty K."/>
            <person name="Markovic C."/>
            <person name="Hall O."/>
            <person name="Minx P."/>
            <person name="Tomlinson C."/>
            <person name="Mitreva M."/>
            <person name="Nelson J."/>
            <person name="Hou S."/>
            <person name="Wollam A."/>
            <person name="Pepin K.H."/>
            <person name="Johnson M."/>
            <person name="Bhonagiri V."/>
            <person name="Zhang X."/>
            <person name="Suruliraj S."/>
            <person name="Warren W."/>
            <person name="Chinwalla A."/>
            <person name="Mardis E.R."/>
            <person name="Wilson R.K."/>
        </authorList>
    </citation>
    <scope>NUCLEOTIDE SEQUENCE [LARGE SCALE GENOMIC DNA]</scope>
    <source>
        <strain evidence="1 2">ATCC 29220</strain>
    </source>
</reference>
<evidence type="ECO:0000313" key="1">
    <source>
        <dbReference type="EMBL" id="EFE05624.1"/>
    </source>
</evidence>
<name>D4BKC7_9ENTR</name>
<dbReference type="Proteomes" id="UP000003880">
    <property type="component" value="Unassembled WGS sequence"/>
</dbReference>
<dbReference type="AlphaFoldDB" id="D4BKC7"/>
<comment type="caution">
    <text evidence="1">The sequence shown here is derived from an EMBL/GenBank/DDBJ whole genome shotgun (WGS) entry which is preliminary data.</text>
</comment>
<proteinExistence type="predicted"/>
<sequence length="39" mass="4321">MPGFLSHTGIPRQQTTNKQAKTITGVFIVSHDTTCLLYD</sequence>
<evidence type="ECO:0000313" key="2">
    <source>
        <dbReference type="Proteomes" id="UP000003880"/>
    </source>
</evidence>